<evidence type="ECO:0000313" key="1">
    <source>
        <dbReference type="EMBL" id="MBX53598.1"/>
    </source>
</evidence>
<sequence length="32" mass="3765">MIGIVRLTWILQAKDEAVESRVPVEPINRKRF</sequence>
<accession>A0A2P2PFT7</accession>
<dbReference type="AlphaFoldDB" id="A0A2P2PFT7"/>
<organism evidence="1">
    <name type="scientific">Rhizophora mucronata</name>
    <name type="common">Asiatic mangrove</name>
    <dbReference type="NCBI Taxonomy" id="61149"/>
    <lineage>
        <taxon>Eukaryota</taxon>
        <taxon>Viridiplantae</taxon>
        <taxon>Streptophyta</taxon>
        <taxon>Embryophyta</taxon>
        <taxon>Tracheophyta</taxon>
        <taxon>Spermatophyta</taxon>
        <taxon>Magnoliopsida</taxon>
        <taxon>eudicotyledons</taxon>
        <taxon>Gunneridae</taxon>
        <taxon>Pentapetalae</taxon>
        <taxon>rosids</taxon>
        <taxon>fabids</taxon>
        <taxon>Malpighiales</taxon>
        <taxon>Rhizophoraceae</taxon>
        <taxon>Rhizophora</taxon>
    </lineage>
</organism>
<dbReference type="EMBL" id="GGEC01073114">
    <property type="protein sequence ID" value="MBX53598.1"/>
    <property type="molecule type" value="Transcribed_RNA"/>
</dbReference>
<protein>
    <submittedName>
        <fullName evidence="1">Uncharacterized protein</fullName>
    </submittedName>
</protein>
<proteinExistence type="predicted"/>
<name>A0A2P2PFT7_RHIMU</name>
<reference evidence="1" key="1">
    <citation type="submission" date="2018-02" db="EMBL/GenBank/DDBJ databases">
        <title>Rhizophora mucronata_Transcriptome.</title>
        <authorList>
            <person name="Meera S.P."/>
            <person name="Sreeshan A."/>
            <person name="Augustine A."/>
        </authorList>
    </citation>
    <scope>NUCLEOTIDE SEQUENCE</scope>
    <source>
        <tissue evidence="1">Leaf</tissue>
    </source>
</reference>